<feature type="compositionally biased region" description="Pro residues" evidence="1">
    <location>
        <begin position="345"/>
        <end position="404"/>
    </location>
</feature>
<evidence type="ECO:0000256" key="1">
    <source>
        <dbReference type="SAM" id="MobiDB-lite"/>
    </source>
</evidence>
<dbReference type="RefSeq" id="WP_397712237.1">
    <property type="nucleotide sequence ID" value="NZ_JBIRGN010000003.1"/>
</dbReference>
<keyword evidence="2" id="KW-0812">Transmembrane</keyword>
<feature type="signal peptide" evidence="3">
    <location>
        <begin position="1"/>
        <end position="30"/>
    </location>
</feature>
<reference evidence="4 5" key="1">
    <citation type="submission" date="2024-10" db="EMBL/GenBank/DDBJ databases">
        <title>The Natural Products Discovery Center: Release of the First 8490 Sequenced Strains for Exploring Actinobacteria Biosynthetic Diversity.</title>
        <authorList>
            <person name="Kalkreuter E."/>
            <person name="Kautsar S.A."/>
            <person name="Yang D."/>
            <person name="Bader C.D."/>
            <person name="Teijaro C.N."/>
            <person name="Fluegel L."/>
            <person name="Davis C.M."/>
            <person name="Simpson J.R."/>
            <person name="Lauterbach L."/>
            <person name="Steele A.D."/>
            <person name="Gui C."/>
            <person name="Meng S."/>
            <person name="Li G."/>
            <person name="Viehrig K."/>
            <person name="Ye F."/>
            <person name="Su P."/>
            <person name="Kiefer A.F."/>
            <person name="Nichols A."/>
            <person name="Cepeda A.J."/>
            <person name="Yan W."/>
            <person name="Fan B."/>
            <person name="Jiang Y."/>
            <person name="Adhikari A."/>
            <person name="Zheng C.-J."/>
            <person name="Schuster L."/>
            <person name="Cowan T.M."/>
            <person name="Smanski M.J."/>
            <person name="Chevrette M.G."/>
            <person name="De Carvalho L.P.S."/>
            <person name="Shen B."/>
        </authorList>
    </citation>
    <scope>NUCLEOTIDE SEQUENCE [LARGE SCALE GENOMIC DNA]</scope>
    <source>
        <strain evidence="4 5">NPDC017990</strain>
    </source>
</reference>
<organism evidence="4 5">
    <name type="scientific">Streptomyces longisporoflavus</name>
    <dbReference type="NCBI Taxonomy" id="28044"/>
    <lineage>
        <taxon>Bacteria</taxon>
        <taxon>Bacillati</taxon>
        <taxon>Actinomycetota</taxon>
        <taxon>Actinomycetes</taxon>
        <taxon>Kitasatosporales</taxon>
        <taxon>Streptomycetaceae</taxon>
        <taxon>Streptomyces</taxon>
    </lineage>
</organism>
<dbReference type="Proteomes" id="UP001610818">
    <property type="component" value="Unassembled WGS sequence"/>
</dbReference>
<gene>
    <name evidence="4" type="ORF">ACH4F9_16375</name>
</gene>
<name>A0ABW7QNN4_9ACTN</name>
<feature type="transmembrane region" description="Helical" evidence="2">
    <location>
        <begin position="466"/>
        <end position="487"/>
    </location>
</feature>
<feature type="compositionally biased region" description="Low complexity" evidence="1">
    <location>
        <begin position="318"/>
        <end position="328"/>
    </location>
</feature>
<feature type="compositionally biased region" description="Pro residues" evidence="1">
    <location>
        <begin position="413"/>
        <end position="442"/>
    </location>
</feature>
<evidence type="ECO:0000256" key="2">
    <source>
        <dbReference type="SAM" id="Phobius"/>
    </source>
</evidence>
<keyword evidence="2" id="KW-0472">Membrane</keyword>
<protein>
    <submittedName>
        <fullName evidence="4">Uncharacterized protein</fullName>
    </submittedName>
</protein>
<keyword evidence="3" id="KW-0732">Signal</keyword>
<dbReference type="PROSITE" id="PS51257">
    <property type="entry name" value="PROKAR_LIPOPROTEIN"/>
    <property type="match status" value="1"/>
</dbReference>
<dbReference type="EMBL" id="JBIRGQ010000003">
    <property type="protein sequence ID" value="MFH8546577.1"/>
    <property type="molecule type" value="Genomic_DNA"/>
</dbReference>
<keyword evidence="5" id="KW-1185">Reference proteome</keyword>
<evidence type="ECO:0000256" key="3">
    <source>
        <dbReference type="SAM" id="SignalP"/>
    </source>
</evidence>
<sequence length="492" mass="48726">MIIGRKGVTRPRSARWLLVGLLLAAGCWSAAGPSVADGAGPNGLALQVTVNTRPGLGAVRPGIRTGDAVVKSYRLINRSGADLYQVRVRDPGMPGAAIRCPGGRDRVPMLTGLRSVRCTATGAARPGPWISQVRAVGQQPYLRAGGMPVAASSPGAGSVRAAALSARVGGVQATARSGYTGVGAALALTETARVTGPRQARVSYVVANRGNRTVHGVRITDPVLAPDRIVCAGGRPVVAHLAAGARAVCTTLVRRGPGTYLSAGRADGSDLIRTLGPRGQAVIPPRLTARARARFTLRDAVSVTPVSPVAPVAPRPGAPAGAPGQGPRSGPPGAVPRLASQLPAAPLPPGIAAPGAGPPGAAPPGVGPPGAAPPGVVPPGVGPPGAAPPGAAPPGIAPPAPAAPDGPGQAPAAVPPAVPPPAVPPPAEPPAAVPPPEQPPAAVPEEERPQRTLLSRFVRPDNTPTGMGMLAALFLVLLPAAIAAAVFGSRRL</sequence>
<accession>A0ABW7QNN4</accession>
<feature type="compositionally biased region" description="Low complexity" evidence="1">
    <location>
        <begin position="335"/>
        <end position="344"/>
    </location>
</feature>
<feature type="region of interest" description="Disordered" evidence="1">
    <location>
        <begin position="307"/>
        <end position="453"/>
    </location>
</feature>
<feature type="chain" id="PRO_5047031693" evidence="3">
    <location>
        <begin position="31"/>
        <end position="492"/>
    </location>
</feature>
<evidence type="ECO:0000313" key="5">
    <source>
        <dbReference type="Proteomes" id="UP001610818"/>
    </source>
</evidence>
<keyword evidence="2" id="KW-1133">Transmembrane helix</keyword>
<comment type="caution">
    <text evidence="4">The sequence shown here is derived from an EMBL/GenBank/DDBJ whole genome shotgun (WGS) entry which is preliminary data.</text>
</comment>
<evidence type="ECO:0000313" key="4">
    <source>
        <dbReference type="EMBL" id="MFH8546577.1"/>
    </source>
</evidence>
<proteinExistence type="predicted"/>